<dbReference type="EMBL" id="KX284724">
    <property type="protein sequence ID" value="AOM67288.1"/>
    <property type="molecule type" value="Genomic_DNA"/>
</dbReference>
<reference evidence="14" key="1">
    <citation type="journal article" date="2016" name="BMC Biol.">
        <title>Parallel evolution of highly conserved plastid genome architecture in red seaweeds and seed plants.</title>
        <authorList>
            <person name="Lee J."/>
            <person name="Cho C.H."/>
            <person name="Park S.I."/>
            <person name="Choi J.W."/>
            <person name="Song H.S."/>
            <person name="West J.A."/>
            <person name="Bhattacharya D."/>
            <person name="Yoon H.S."/>
        </authorList>
    </citation>
    <scope>NUCLEOTIDE SEQUENCE</scope>
</reference>
<dbReference type="InterPro" id="IPR034679">
    <property type="entry name" value="ATP_synth_b"/>
</dbReference>
<comment type="subunit">
    <text evidence="11">F-type ATPases have 2 components, F(1) - the catalytic core - and F(0) - the membrane proton channel. F(1) has five subunits: alpha(3), beta(3), gamma(1), delta(1), epsilon(1). F(0) has four main subunits: a(1), b(1), b'(1) and c(10-14). The alpha and beta chains form an alternating ring which encloses part of the gamma chain. F(1) is attached to F(0) by a central stalk formed by the gamma and epsilon chains, while a peripheral stalk is formed by the delta, b and b' chains.</text>
</comment>
<proteinExistence type="inferred from homology"/>
<keyword evidence="5 11" id="KW-0812">Transmembrane</keyword>
<keyword evidence="9 11" id="KW-0472">Membrane</keyword>
<dbReference type="GO" id="GO:0005886">
    <property type="term" value="C:plasma membrane"/>
    <property type="evidence" value="ECO:0007669"/>
    <property type="project" value="UniProtKB-SubCell"/>
</dbReference>
<dbReference type="GO" id="GO:0046933">
    <property type="term" value="F:proton-transporting ATP synthase activity, rotational mechanism"/>
    <property type="evidence" value="ECO:0007669"/>
    <property type="project" value="UniProtKB-UniRule"/>
</dbReference>
<keyword evidence="3 11" id="KW-0813">Transport</keyword>
<keyword evidence="11" id="KW-1003">Cell membrane</keyword>
<name>A0A1C9CFW5_9FLOR</name>
<dbReference type="InterPro" id="IPR002146">
    <property type="entry name" value="ATP_synth_b/b'su_bac/chlpt"/>
</dbReference>
<dbReference type="PANTHER" id="PTHR33445:SF2">
    <property type="entry name" value="ATP SYNTHASE SUBUNIT B', CHLOROPLASTIC"/>
    <property type="match status" value="1"/>
</dbReference>
<dbReference type="GeneID" id="29069952"/>
<dbReference type="Pfam" id="PF00430">
    <property type="entry name" value="ATP-synt_B"/>
    <property type="match status" value="1"/>
</dbReference>
<evidence type="ECO:0000256" key="10">
    <source>
        <dbReference type="ARBA" id="ARBA00025198"/>
    </source>
</evidence>
<evidence type="ECO:0000256" key="2">
    <source>
        <dbReference type="ARBA" id="ARBA00005513"/>
    </source>
</evidence>
<dbReference type="HAMAP" id="MF_01398">
    <property type="entry name" value="ATP_synth_b_bprime"/>
    <property type="match status" value="1"/>
</dbReference>
<evidence type="ECO:0000256" key="5">
    <source>
        <dbReference type="ARBA" id="ARBA00022692"/>
    </source>
</evidence>
<dbReference type="NCBIfam" id="NF005607">
    <property type="entry name" value="PRK07353.1"/>
    <property type="match status" value="1"/>
</dbReference>
<comment type="similarity">
    <text evidence="2 11 12">Belongs to the ATPase B chain family.</text>
</comment>
<evidence type="ECO:0000256" key="1">
    <source>
        <dbReference type="ARBA" id="ARBA00004167"/>
    </source>
</evidence>
<organism evidence="14">
    <name type="scientific">Hildenbrandia rubra</name>
    <dbReference type="NCBI Taxonomy" id="31481"/>
    <lineage>
        <taxon>Eukaryota</taxon>
        <taxon>Rhodophyta</taxon>
        <taxon>Florideophyceae</taxon>
        <taxon>Hildenbrandiophycidae</taxon>
        <taxon>Hildenbrandiales</taxon>
        <taxon>Hildenbrandiaceae</taxon>
        <taxon>Hildenbrandia</taxon>
    </lineage>
</organism>
<keyword evidence="4 11" id="KW-0138">CF(0)</keyword>
<dbReference type="CDD" id="cd06503">
    <property type="entry name" value="ATP-synt_Fo_b"/>
    <property type="match status" value="1"/>
</dbReference>
<gene>
    <name evidence="11 14" type="primary">atpG</name>
    <name evidence="11" type="synonym">atpF2</name>
    <name evidence="14" type="ORF">Hrub_044</name>
</gene>
<evidence type="ECO:0000256" key="3">
    <source>
        <dbReference type="ARBA" id="ARBA00022448"/>
    </source>
</evidence>
<comment type="function">
    <text evidence="10 11">F(1)F(0) ATP synthase produces ATP from ADP in the presence of a proton or sodium gradient. F-type ATPases consist of two structural domains, F(1) containing the extramembraneous catalytic core and F(0) containing the membrane proton channel, linked together by a central stalk and a peripheral stalk. During catalysis, ATP synthesis in the catalytic domain of F(1) is coupled via a rotary mechanism of the central stalk subunits to proton translocation.</text>
</comment>
<dbReference type="InterPro" id="IPR050059">
    <property type="entry name" value="ATP_synthase_B_chain"/>
</dbReference>
<evidence type="ECO:0000256" key="9">
    <source>
        <dbReference type="ARBA" id="ARBA00023136"/>
    </source>
</evidence>
<evidence type="ECO:0000256" key="12">
    <source>
        <dbReference type="RuleBase" id="RU003848"/>
    </source>
</evidence>
<keyword evidence="7 11" id="KW-1133">Transmembrane helix</keyword>
<evidence type="ECO:0000256" key="8">
    <source>
        <dbReference type="ARBA" id="ARBA00023065"/>
    </source>
</evidence>
<comment type="function">
    <text evidence="11">Component of the F(0) channel, it forms part of the peripheral stalk, linking F(1) to F(0). The b'-subunit is a diverged and duplicated form of b found in plants and photosynthetic bacteria.</text>
</comment>
<keyword evidence="11" id="KW-0066">ATP synthesis</keyword>
<dbReference type="RefSeq" id="YP_009294046.1">
    <property type="nucleotide sequence ID" value="NC_031146.1"/>
</dbReference>
<sequence length="159" mass="17931">MHLSFLSTSEMLSQASQGGMFDFDSTLPLVALQFLLLMVVLNILFYKPISKTLDMRDEYIRNCLTTASTYLVEANELTQKYEQDLALSRKQAQETINLSQQEAQNIVSENIKQAQQKAQQLVADASVQLNQQKEQALKTLESQVDTLSEKIQSKLLIGV</sequence>
<dbReference type="HAMAP" id="MF_01399">
    <property type="entry name" value="ATP_synth_bprime"/>
    <property type="match status" value="1"/>
</dbReference>
<feature type="transmembrane region" description="Helical" evidence="11">
    <location>
        <begin position="26"/>
        <end position="46"/>
    </location>
</feature>
<comment type="subcellular location">
    <subcellularLocation>
        <location evidence="11">Cell membrane</location>
        <topology evidence="11">Single-pass membrane protein</topology>
    </subcellularLocation>
    <subcellularLocation>
        <location evidence="1">Membrane</location>
        <topology evidence="1">Single-pass membrane protein</topology>
    </subcellularLocation>
</comment>
<keyword evidence="8 11" id="KW-0406">Ion transport</keyword>
<evidence type="ECO:0000256" key="7">
    <source>
        <dbReference type="ARBA" id="ARBA00022989"/>
    </source>
</evidence>
<accession>A0A1C9CFW5</accession>
<dbReference type="GO" id="GO:0045259">
    <property type="term" value="C:proton-transporting ATP synthase complex"/>
    <property type="evidence" value="ECO:0007669"/>
    <property type="project" value="UniProtKB-KW"/>
</dbReference>
<dbReference type="AlphaFoldDB" id="A0A1C9CFW5"/>
<geneLocation type="plastid" evidence="14"/>
<protein>
    <submittedName>
        <fullName evidence="14">ATP synthase CFO B' chain subunit II</fullName>
    </submittedName>
</protein>
<evidence type="ECO:0000313" key="14">
    <source>
        <dbReference type="EMBL" id="AOM67288.1"/>
    </source>
</evidence>
<feature type="coiled-coil region" evidence="13">
    <location>
        <begin position="89"/>
        <end position="150"/>
    </location>
</feature>
<evidence type="ECO:0000256" key="11">
    <source>
        <dbReference type="HAMAP-Rule" id="MF_01399"/>
    </source>
</evidence>
<evidence type="ECO:0000256" key="13">
    <source>
        <dbReference type="SAM" id="Coils"/>
    </source>
</evidence>
<dbReference type="PANTHER" id="PTHR33445">
    <property type="entry name" value="ATP SYNTHASE SUBUNIT B', CHLOROPLASTIC"/>
    <property type="match status" value="1"/>
</dbReference>
<keyword evidence="14" id="KW-0934">Plastid</keyword>
<evidence type="ECO:0000256" key="6">
    <source>
        <dbReference type="ARBA" id="ARBA00022781"/>
    </source>
</evidence>
<evidence type="ECO:0000256" key="4">
    <source>
        <dbReference type="ARBA" id="ARBA00022547"/>
    </source>
</evidence>
<keyword evidence="13" id="KW-0175">Coiled coil</keyword>
<keyword evidence="6 11" id="KW-0375">Hydrogen ion transport</keyword>
<dbReference type="GO" id="GO:0046961">
    <property type="term" value="F:proton-transporting ATPase activity, rotational mechanism"/>
    <property type="evidence" value="ECO:0007669"/>
    <property type="project" value="TreeGrafter"/>
</dbReference>